<proteinExistence type="predicted"/>
<dbReference type="Gene3D" id="3.10.620.30">
    <property type="match status" value="1"/>
</dbReference>
<organism evidence="1 2">
    <name type="scientific">Winogradskyella immobilis</name>
    <dbReference type="NCBI Taxonomy" id="2816852"/>
    <lineage>
        <taxon>Bacteria</taxon>
        <taxon>Pseudomonadati</taxon>
        <taxon>Bacteroidota</taxon>
        <taxon>Flavobacteriia</taxon>
        <taxon>Flavobacteriales</taxon>
        <taxon>Flavobacteriaceae</taxon>
        <taxon>Winogradskyella</taxon>
    </lineage>
</organism>
<name>A0ABS8ENS9_9FLAO</name>
<dbReference type="RefSeq" id="WP_227477259.1">
    <property type="nucleotide sequence ID" value="NZ_JAFMPT010000011.1"/>
</dbReference>
<dbReference type="Gene3D" id="2.60.40.3140">
    <property type="match status" value="1"/>
</dbReference>
<reference evidence="2" key="2">
    <citation type="submission" date="2023-07" db="EMBL/GenBank/DDBJ databases">
        <title>Genome of Winogradskyella sp. E313.</title>
        <authorList>
            <person name="Zhou Y."/>
        </authorList>
    </citation>
    <scope>NUCLEOTIDE SEQUENCE [LARGE SCALE GENOMIC DNA]</scope>
    <source>
        <strain evidence="2">E313</strain>
    </source>
</reference>
<protein>
    <recommendedName>
        <fullName evidence="3">DUF3857 domain-containing protein</fullName>
    </recommendedName>
</protein>
<keyword evidence="2" id="KW-1185">Reference proteome</keyword>
<evidence type="ECO:0000313" key="1">
    <source>
        <dbReference type="EMBL" id="MCC1484813.1"/>
    </source>
</evidence>
<sequence>MKIFFLLCILLKSINLFSQKFEDQLKVTKADLEMNFYDKDSTANAVVIYEYGITSINRSRFNLTQKVNRKIKLFNKNGFENGNVSIILFGNGGLGETIRNLEATTYNIENDSIIATKLKDDQIFVENFDGLSTIVKFTLPNLKEGSVITYKYEVISPFIYKFKPWYFQDDIPKITSEYLSSIPIDWTYNTKLVGGLTLSHMDKMSSPKCVSESFFTSSKVSACENILFQLNDVPPFISESFLSSKDNYISKLDYELESIKLPDGKIKKFSNNWEIVDTQIKESNTGELLKKRGYLKSVIPKDISEITDQYEKAKAIYEYVINAYTWNNNNRSINDNLKPLTKTKSGSVYEINSLLYNVLNLNDIDASPMLISTRDNGLPTKLYPVITDFNYLIVRVKIDDKIYYLDATDKYVPFGELPFRCLNQYGRIMDFENLSTWEDINISKYSLHQKRVELSFNDDGVFNGKLENKTTGFPSQDIRKAYFEDEDIYLDVFKNAFTNINIEDHKVNTVNKSEDQFNETIEFTYEPDFINNKIYFNPFLFKFFKENPFRLKERNYPIDFGYKDIYQFSAEIYLKDHLKIIEIPKPVNIIIPNKSGSFLFTCKQEGNKLMVFLKIKFDKPIYGAEYYEALKNFMSKVVEVQNNTIVVLEKQ</sequence>
<accession>A0ABS8ENS9</accession>
<reference evidence="2" key="1">
    <citation type="submission" date="2021-03" db="EMBL/GenBank/DDBJ databases">
        <title>Genome of Cognatishimia sp. F0-27.</title>
        <authorList>
            <person name="Ping X."/>
        </authorList>
    </citation>
    <scope>NUCLEOTIDE SEQUENCE [LARGE SCALE GENOMIC DNA]</scope>
    <source>
        <strain evidence="2">E313</strain>
    </source>
</reference>
<dbReference type="Proteomes" id="UP000778797">
    <property type="component" value="Unassembled WGS sequence"/>
</dbReference>
<dbReference type="EMBL" id="JAFMPT010000011">
    <property type="protein sequence ID" value="MCC1484813.1"/>
    <property type="molecule type" value="Genomic_DNA"/>
</dbReference>
<dbReference type="Gene3D" id="2.60.120.1130">
    <property type="match status" value="1"/>
</dbReference>
<gene>
    <name evidence="1" type="ORF">J1C55_09450</name>
</gene>
<comment type="caution">
    <text evidence="1">The sequence shown here is derived from an EMBL/GenBank/DDBJ whole genome shotgun (WGS) entry which is preliminary data.</text>
</comment>
<evidence type="ECO:0000313" key="2">
    <source>
        <dbReference type="Proteomes" id="UP000778797"/>
    </source>
</evidence>
<evidence type="ECO:0008006" key="3">
    <source>
        <dbReference type="Google" id="ProtNLM"/>
    </source>
</evidence>